<dbReference type="Proteomes" id="UP001500839">
    <property type="component" value="Unassembled WGS sequence"/>
</dbReference>
<dbReference type="EMBL" id="BAABKQ010000001">
    <property type="protein sequence ID" value="GAA4818613.1"/>
    <property type="molecule type" value="Genomic_DNA"/>
</dbReference>
<dbReference type="SUPFAM" id="SSF51735">
    <property type="entry name" value="NAD(P)-binding Rossmann-fold domains"/>
    <property type="match status" value="1"/>
</dbReference>
<dbReference type="InterPro" id="IPR036291">
    <property type="entry name" value="NAD(P)-bd_dom_sf"/>
</dbReference>
<evidence type="ECO:0000313" key="4">
    <source>
        <dbReference type="Proteomes" id="UP001500839"/>
    </source>
</evidence>
<evidence type="ECO:0000256" key="1">
    <source>
        <dbReference type="SAM" id="MobiDB-lite"/>
    </source>
</evidence>
<dbReference type="InterPro" id="IPR005097">
    <property type="entry name" value="Sacchrp_dh_NADP-bd"/>
</dbReference>
<feature type="region of interest" description="Disordered" evidence="1">
    <location>
        <begin position="1"/>
        <end position="30"/>
    </location>
</feature>
<gene>
    <name evidence="3" type="ORF">GCM10023353_27320</name>
</gene>
<proteinExistence type="predicted"/>
<dbReference type="Gene3D" id="3.40.50.720">
    <property type="entry name" value="NAD(P)-binding Rossmann-like Domain"/>
    <property type="match status" value="1"/>
</dbReference>
<sequence length="438" mass="45710">MSNESDPRPEPGGGTQEAAPPSSKSREPGRELDVVVYGATGFVGRLVAAHLAEHAPEGVRLGLAGRNRGRLEAIRNGLGSGAADWPMLIADATDDASMDVLARSARVVISTVGPYARYGLPLVRACAEAGTDYVDLTGEVLFHRESIDRHHETAVRTGARIVHSCGFDSVPSDLGVYRLYRKAAEDGSGELTDTTLVVSDLRGGISGGTVDSLRMQIDAMKKDKQARRIGLSPYSLSPDSAAEPDVGRQSDAAIVRGADVAVGLGGFLPPFFMGPYNTRVVRRSAALLGHAYGRRFRYREVMAVGSSPLSLLPAAAVTAGMGGLVAGLGFGPTRAVLDRVLPAPGEGPKEKARANGRFAVDVYATTSGGARYRSRVAAHGDPGYAATAVMLGESALALALDRAAAPETAGVLTPATGIGAALAERLRARGFTLEVERR</sequence>
<evidence type="ECO:0000259" key="2">
    <source>
        <dbReference type="Pfam" id="PF03435"/>
    </source>
</evidence>
<accession>A0ABP9CXM8</accession>
<evidence type="ECO:0000313" key="3">
    <source>
        <dbReference type="EMBL" id="GAA4818613.1"/>
    </source>
</evidence>
<dbReference type="InterPro" id="IPR051276">
    <property type="entry name" value="Saccharopine_DH-like_oxidrdct"/>
</dbReference>
<feature type="domain" description="Saccharopine dehydrogenase NADP binding" evidence="2">
    <location>
        <begin position="34"/>
        <end position="159"/>
    </location>
</feature>
<dbReference type="PANTHER" id="PTHR12286">
    <property type="entry name" value="SACCHAROPINE DEHYDROGENASE-LIKE OXIDOREDUCTASE"/>
    <property type="match status" value="1"/>
</dbReference>
<dbReference type="PANTHER" id="PTHR12286:SF5">
    <property type="entry name" value="SACCHAROPINE DEHYDROGENASE-LIKE OXIDOREDUCTASE"/>
    <property type="match status" value="1"/>
</dbReference>
<comment type="caution">
    <text evidence="3">The sequence shown here is derived from an EMBL/GenBank/DDBJ whole genome shotgun (WGS) entry which is preliminary data.</text>
</comment>
<keyword evidence="4" id="KW-1185">Reference proteome</keyword>
<name>A0ABP9CXM8_9ACTN</name>
<organism evidence="3 4">
    <name type="scientific">Tomitella cavernea</name>
    <dbReference type="NCBI Taxonomy" id="1387982"/>
    <lineage>
        <taxon>Bacteria</taxon>
        <taxon>Bacillati</taxon>
        <taxon>Actinomycetota</taxon>
        <taxon>Actinomycetes</taxon>
        <taxon>Mycobacteriales</taxon>
        <taxon>Tomitella</taxon>
    </lineage>
</organism>
<reference evidence="4" key="1">
    <citation type="journal article" date="2019" name="Int. J. Syst. Evol. Microbiol.">
        <title>The Global Catalogue of Microorganisms (GCM) 10K type strain sequencing project: providing services to taxonomists for standard genome sequencing and annotation.</title>
        <authorList>
            <consortium name="The Broad Institute Genomics Platform"/>
            <consortium name="The Broad Institute Genome Sequencing Center for Infectious Disease"/>
            <person name="Wu L."/>
            <person name="Ma J."/>
        </authorList>
    </citation>
    <scope>NUCLEOTIDE SEQUENCE [LARGE SCALE GENOMIC DNA]</scope>
    <source>
        <strain evidence="4">JCM 18542</strain>
    </source>
</reference>
<dbReference type="RefSeq" id="WP_200173101.1">
    <property type="nucleotide sequence ID" value="NZ_BAABKQ010000001.1"/>
</dbReference>
<dbReference type="Pfam" id="PF03435">
    <property type="entry name" value="Sacchrp_dh_NADP"/>
    <property type="match status" value="1"/>
</dbReference>
<protein>
    <submittedName>
        <fullName evidence="3">Saccharopine dehydrogenase NADP-binding domain-containing protein</fullName>
    </submittedName>
</protein>